<accession>A0A3Q3WZM0</accession>
<feature type="region of interest" description="Disordered" evidence="1">
    <location>
        <begin position="85"/>
        <end position="110"/>
    </location>
</feature>
<reference evidence="2" key="1">
    <citation type="submission" date="2025-08" db="UniProtKB">
        <authorList>
            <consortium name="Ensembl"/>
        </authorList>
    </citation>
    <scope>IDENTIFICATION</scope>
</reference>
<evidence type="ECO:0000313" key="2">
    <source>
        <dbReference type="Ensembl" id="ENSMMOP00000023973.1"/>
    </source>
</evidence>
<name>A0A3Q3WZM0_MOLML</name>
<reference evidence="2" key="2">
    <citation type="submission" date="2025-09" db="UniProtKB">
        <authorList>
            <consortium name="Ensembl"/>
        </authorList>
    </citation>
    <scope>IDENTIFICATION</scope>
</reference>
<organism evidence="2 3">
    <name type="scientific">Mola mola</name>
    <name type="common">Ocean sunfish</name>
    <name type="synonym">Tetraodon mola</name>
    <dbReference type="NCBI Taxonomy" id="94237"/>
    <lineage>
        <taxon>Eukaryota</taxon>
        <taxon>Metazoa</taxon>
        <taxon>Chordata</taxon>
        <taxon>Craniata</taxon>
        <taxon>Vertebrata</taxon>
        <taxon>Euteleostomi</taxon>
        <taxon>Actinopterygii</taxon>
        <taxon>Neopterygii</taxon>
        <taxon>Teleostei</taxon>
        <taxon>Neoteleostei</taxon>
        <taxon>Acanthomorphata</taxon>
        <taxon>Eupercaria</taxon>
        <taxon>Tetraodontiformes</taxon>
        <taxon>Molidae</taxon>
        <taxon>Mola</taxon>
    </lineage>
</organism>
<evidence type="ECO:0000313" key="3">
    <source>
        <dbReference type="Proteomes" id="UP000261620"/>
    </source>
</evidence>
<dbReference type="PROSITE" id="PS51257">
    <property type="entry name" value="PROKAR_LIPOPROTEIN"/>
    <property type="match status" value="1"/>
</dbReference>
<proteinExistence type="predicted"/>
<dbReference type="AlphaFoldDB" id="A0A3Q3WZM0"/>
<keyword evidence="3" id="KW-1185">Reference proteome</keyword>
<protein>
    <submittedName>
        <fullName evidence="2">Uncharacterized protein</fullName>
    </submittedName>
</protein>
<dbReference type="Ensembl" id="ENSMMOT00000024372.1">
    <property type="protein sequence ID" value="ENSMMOP00000023973.1"/>
    <property type="gene ID" value="ENSMMOG00000018245.1"/>
</dbReference>
<evidence type="ECO:0000256" key="1">
    <source>
        <dbReference type="SAM" id="MobiDB-lite"/>
    </source>
</evidence>
<dbReference type="Proteomes" id="UP000261620">
    <property type="component" value="Unplaced"/>
</dbReference>
<sequence>MKPGWHAHTPQWKAPWPSAHWLLFASGGCWQSHDNTHLTHFYHSDHGRCSLLIGFLLTSARKHQAYPEIQITKTQISVRYCSPPPYQSADQDVQLGRDDSSHMTRNQLTS</sequence>